<dbReference type="RefSeq" id="YP_009945362.1">
    <property type="nucleotide sequence ID" value="NC_051495.1"/>
</dbReference>
<accession>A0A7L8HYX3</accession>
<keyword evidence="15 19" id="KW-0496">Mitochondrion</keyword>
<name>A0A7L8HYX3_9MYRI</name>
<keyword evidence="5 19" id="KW-0813">Transport</keyword>
<dbReference type="GO" id="GO:0046872">
    <property type="term" value="F:metal ion binding"/>
    <property type="evidence" value="ECO:0007669"/>
    <property type="project" value="UniProtKB-UniRule"/>
</dbReference>
<dbReference type="CDD" id="cd00284">
    <property type="entry name" value="Cytochrome_b_N"/>
    <property type="match status" value="1"/>
</dbReference>
<sequence>MNKSMVFSVLNSFLIDLPTPVSISYLWNFGSLLAFSLMVQLFSGIFLSFHYTANVDMAFYSVIHLTRDVSFGWILHFMHANGASMFFIFLYLHIGRGLYYSSYNLIHVWLSGLFIFLIVMMTAFLGYVLPWGQMSFWGATVITNLVSAIPYFGESVVLWLWGGFSVDNPTLVRFFSFHFFFPFIISALVMVHLLLLHETGSSMPGGLDSDLMKVEFHPYFSVSDFLGLIFLIWFFMMVIFFYPNYFGDCENFISANSLVTPNHIQPEWYFLFAYAILRSIPNSFGGVLALLMSVLVFSFCFFFVGYMKSSKWSIIWRFIFWWFIFLFFMLTWIGARGVFEPYVTLGQIFSFMYFLVFIMVGFFGNMM</sequence>
<evidence type="ECO:0000256" key="6">
    <source>
        <dbReference type="ARBA" id="ARBA00022617"/>
    </source>
</evidence>
<dbReference type="InterPro" id="IPR048259">
    <property type="entry name" value="Cytochrome_b_N_euk/bac"/>
</dbReference>
<geneLocation type="mitochondrion" evidence="22"/>
<feature type="binding site" description="axial binding residue" evidence="18">
    <location>
        <position position="93"/>
    </location>
    <ligand>
        <name>heme b</name>
        <dbReference type="ChEBI" id="CHEBI:60344"/>
        <label>b566</label>
    </ligand>
    <ligandPart>
        <name>Fe</name>
        <dbReference type="ChEBI" id="CHEBI:18248"/>
    </ligandPart>
</feature>
<feature type="domain" description="Cytochrome b/b6 C-terminal region profile" evidence="21">
    <location>
        <begin position="206"/>
        <end position="367"/>
    </location>
</feature>
<comment type="subcellular location">
    <subcellularLocation>
        <location evidence="2">Mitochondrion inner membrane</location>
        <topology evidence="2">Multi-pass membrane protein</topology>
    </subcellularLocation>
</comment>
<evidence type="ECO:0000256" key="1">
    <source>
        <dbReference type="ARBA" id="ARBA00002566"/>
    </source>
</evidence>
<feature type="transmembrane region" description="Helical" evidence="19">
    <location>
        <begin position="216"/>
        <end position="242"/>
    </location>
</feature>
<keyword evidence="10" id="KW-0999">Mitochondrion inner membrane</keyword>
<comment type="cofactor">
    <cofactor evidence="18">
        <name>heme</name>
        <dbReference type="ChEBI" id="CHEBI:30413"/>
    </cofactor>
    <text evidence="18">Binds 2 heme groups non-covalently.</text>
</comment>
<evidence type="ECO:0000256" key="8">
    <source>
        <dbReference type="ARBA" id="ARBA00022692"/>
    </source>
</evidence>
<keyword evidence="14" id="KW-0830">Ubiquinone</keyword>
<dbReference type="GO" id="GO:0006122">
    <property type="term" value="P:mitochondrial electron transport, ubiquinol to cytochrome c"/>
    <property type="evidence" value="ECO:0007669"/>
    <property type="project" value="TreeGrafter"/>
</dbReference>
<dbReference type="InterPro" id="IPR016174">
    <property type="entry name" value="Di-haem_cyt_TM"/>
</dbReference>
<dbReference type="PANTHER" id="PTHR19271:SF16">
    <property type="entry name" value="CYTOCHROME B"/>
    <property type="match status" value="1"/>
</dbReference>
<evidence type="ECO:0000256" key="18">
    <source>
        <dbReference type="PIRSR" id="PIRSR038885-2"/>
    </source>
</evidence>
<dbReference type="InterPro" id="IPR005797">
    <property type="entry name" value="Cyt_b/b6_N"/>
</dbReference>
<dbReference type="GO" id="GO:0045275">
    <property type="term" value="C:respiratory chain complex III"/>
    <property type="evidence" value="ECO:0007669"/>
    <property type="project" value="InterPro"/>
</dbReference>
<evidence type="ECO:0000313" key="22">
    <source>
        <dbReference type="EMBL" id="QOE55888.1"/>
    </source>
</evidence>
<feature type="transmembrane region" description="Helical" evidence="19">
    <location>
        <begin position="345"/>
        <end position="364"/>
    </location>
</feature>
<dbReference type="CTD" id="4519"/>
<dbReference type="GeneID" id="60236340"/>
<evidence type="ECO:0000256" key="19">
    <source>
        <dbReference type="RuleBase" id="RU362117"/>
    </source>
</evidence>
<keyword evidence="11 19" id="KW-0249">Electron transport</keyword>
<keyword evidence="6 18" id="KW-0349">Heme</keyword>
<dbReference type="InterPro" id="IPR030689">
    <property type="entry name" value="Cytochrome_b"/>
</dbReference>
<dbReference type="InterPro" id="IPR027387">
    <property type="entry name" value="Cytb/b6-like_sf"/>
</dbReference>
<dbReference type="GO" id="GO:0016491">
    <property type="term" value="F:oxidoreductase activity"/>
    <property type="evidence" value="ECO:0007669"/>
    <property type="project" value="UniProtKB-UniRule"/>
</dbReference>
<feature type="transmembrane region" description="Helical" evidence="19">
    <location>
        <begin position="106"/>
        <end position="129"/>
    </location>
</feature>
<evidence type="ECO:0000256" key="4">
    <source>
        <dbReference type="ARBA" id="ARBA00013531"/>
    </source>
</evidence>
<keyword evidence="13 18" id="KW-0408">Iron</keyword>
<evidence type="ECO:0000256" key="10">
    <source>
        <dbReference type="ARBA" id="ARBA00022792"/>
    </source>
</evidence>
<feature type="transmembrane region" description="Helical" evidence="19">
    <location>
        <begin position="284"/>
        <end position="306"/>
    </location>
</feature>
<keyword evidence="9 18" id="KW-0479">Metal-binding</keyword>
<feature type="binding site" description="axial binding residue" evidence="18">
    <location>
        <position position="79"/>
    </location>
    <ligand>
        <name>heme b</name>
        <dbReference type="ChEBI" id="CHEBI:60344"/>
        <label>b562</label>
    </ligand>
    <ligandPart>
        <name>Fe</name>
        <dbReference type="ChEBI" id="CHEBI:18248"/>
    </ligandPart>
</feature>
<evidence type="ECO:0000256" key="12">
    <source>
        <dbReference type="ARBA" id="ARBA00022989"/>
    </source>
</evidence>
<keyword evidence="12 19" id="KW-1133">Transmembrane helix</keyword>
<organism evidence="22">
    <name type="scientific">Epanerchodus koreanus</name>
    <dbReference type="NCBI Taxonomy" id="2678661"/>
    <lineage>
        <taxon>Eukaryota</taxon>
        <taxon>Metazoa</taxon>
        <taxon>Ecdysozoa</taxon>
        <taxon>Arthropoda</taxon>
        <taxon>Myriapoda</taxon>
        <taxon>Diplopoda</taxon>
        <taxon>Helminthomorpha</taxon>
        <taxon>Polydesmida</taxon>
        <taxon>Polydesmidae</taxon>
        <taxon>Epanerchodus</taxon>
    </lineage>
</organism>
<dbReference type="SUPFAM" id="SSF81648">
    <property type="entry name" value="a domain/subunit of cytochrome bc1 complex (Ubiquinol-cytochrome c reductase)"/>
    <property type="match status" value="1"/>
</dbReference>
<keyword evidence="8 19" id="KW-0812">Transmembrane</keyword>
<dbReference type="InterPro" id="IPR036150">
    <property type="entry name" value="Cyt_b/b6_C_sf"/>
</dbReference>
<dbReference type="Pfam" id="PF00033">
    <property type="entry name" value="Cytochrome_B"/>
    <property type="match status" value="1"/>
</dbReference>
<dbReference type="Pfam" id="PF00032">
    <property type="entry name" value="Cytochrom_B_C"/>
    <property type="match status" value="1"/>
</dbReference>
<dbReference type="PIRSF" id="PIRSF038885">
    <property type="entry name" value="COB"/>
    <property type="match status" value="1"/>
</dbReference>
<comment type="subunit">
    <text evidence="3">The main subunits of complex b-c1 are: cytochrome b, cytochrome c1 and the Rieske protein.</text>
</comment>
<dbReference type="GO" id="GO:0005743">
    <property type="term" value="C:mitochondrial inner membrane"/>
    <property type="evidence" value="ECO:0007669"/>
    <property type="project" value="UniProtKB-SubCell"/>
</dbReference>
<evidence type="ECO:0000256" key="2">
    <source>
        <dbReference type="ARBA" id="ARBA00004448"/>
    </source>
</evidence>
<feature type="domain" description="Cytochrome b/b6 N-terminal region profile" evidence="20">
    <location>
        <begin position="1"/>
        <end position="205"/>
    </location>
</feature>
<feature type="binding site" description="axial binding residue" evidence="18">
    <location>
        <position position="178"/>
    </location>
    <ligand>
        <name>heme b</name>
        <dbReference type="ChEBI" id="CHEBI:60344"/>
        <label>b562</label>
    </ligand>
    <ligandPart>
        <name>Fe</name>
        <dbReference type="ChEBI" id="CHEBI:18248"/>
    </ligandPart>
</feature>
<evidence type="ECO:0000256" key="5">
    <source>
        <dbReference type="ARBA" id="ARBA00022448"/>
    </source>
</evidence>
<evidence type="ECO:0000256" key="3">
    <source>
        <dbReference type="ARBA" id="ARBA00011649"/>
    </source>
</evidence>
<comment type="cofactor">
    <cofactor evidence="19">
        <name>heme b</name>
        <dbReference type="ChEBI" id="CHEBI:60344"/>
    </cofactor>
    <text evidence="19">Binds 2 heme groups non-covalently.</text>
</comment>
<evidence type="ECO:0000256" key="16">
    <source>
        <dbReference type="ARBA" id="ARBA00023136"/>
    </source>
</evidence>
<evidence type="ECO:0000259" key="21">
    <source>
        <dbReference type="PROSITE" id="PS51003"/>
    </source>
</evidence>
<evidence type="ECO:0000256" key="17">
    <source>
        <dbReference type="PIRSR" id="PIRSR038885-1"/>
    </source>
</evidence>
<gene>
    <name evidence="22" type="primary">CYTB</name>
</gene>
<keyword evidence="16 19" id="KW-0472">Membrane</keyword>
<protein>
    <recommendedName>
        <fullName evidence="4 19">Cytochrome b</fullName>
    </recommendedName>
</protein>
<comment type="function">
    <text evidence="1 19">Component of the ubiquinol-cytochrome c reductase complex (complex III or cytochrome b-c1 complex) that is part of the mitochondrial respiratory chain. The b-c1 complex mediates electron transfer from ubiquinol to cytochrome c. Contributes to the generation of a proton gradient across the mitochondrial membrane that is then used for ATP synthesis.</text>
</comment>
<dbReference type="GO" id="GO:0008121">
    <property type="term" value="F:quinol-cytochrome-c reductase activity"/>
    <property type="evidence" value="ECO:0007669"/>
    <property type="project" value="InterPro"/>
</dbReference>
<dbReference type="SUPFAM" id="SSF81342">
    <property type="entry name" value="Transmembrane di-heme cytochromes"/>
    <property type="match status" value="1"/>
</dbReference>
<dbReference type="PROSITE" id="PS51003">
    <property type="entry name" value="CYTB_CTER"/>
    <property type="match status" value="1"/>
</dbReference>
<proteinExistence type="inferred from homology"/>
<reference evidence="22" key="1">
    <citation type="submission" date="2020-08" db="EMBL/GenBank/DDBJ databases">
        <title>The complete mitochondrial genome of the millipede Epanerchodus koreanus #Verhoeff, 1937 collected in limestone cave of Korea (Polydesmidae: Polydesmida).</title>
        <authorList>
            <person name="Joo S."/>
            <person name="Lee J."/>
            <person name="Lee D.-Y."/>
            <person name="Xi H."/>
            <person name="Park J."/>
        </authorList>
    </citation>
    <scope>NUCLEOTIDE SEQUENCE</scope>
</reference>
<feature type="binding site" evidence="17">
    <location>
        <position position="197"/>
    </location>
    <ligand>
        <name>a ubiquinone</name>
        <dbReference type="ChEBI" id="CHEBI:16389"/>
    </ligand>
</feature>
<feature type="transmembrane region" description="Helical" evidence="19">
    <location>
        <begin position="25"/>
        <end position="49"/>
    </location>
</feature>
<dbReference type="EMBL" id="MT898420">
    <property type="protein sequence ID" value="QOE55888.1"/>
    <property type="molecule type" value="Genomic_DNA"/>
</dbReference>
<evidence type="ECO:0000256" key="14">
    <source>
        <dbReference type="ARBA" id="ARBA00023075"/>
    </source>
</evidence>
<evidence type="ECO:0000256" key="9">
    <source>
        <dbReference type="ARBA" id="ARBA00022723"/>
    </source>
</evidence>
<feature type="transmembrane region" description="Helical" evidence="19">
    <location>
        <begin position="174"/>
        <end position="195"/>
    </location>
</feature>
<feature type="transmembrane region" description="Helical" evidence="19">
    <location>
        <begin position="318"/>
        <end position="339"/>
    </location>
</feature>
<keyword evidence="7 19" id="KW-0679">Respiratory chain</keyword>
<evidence type="ECO:0000259" key="20">
    <source>
        <dbReference type="PROSITE" id="PS51002"/>
    </source>
</evidence>
<evidence type="ECO:0000256" key="7">
    <source>
        <dbReference type="ARBA" id="ARBA00022660"/>
    </source>
</evidence>
<comment type="similarity">
    <text evidence="19">Belongs to the cytochrome b family.</text>
</comment>
<evidence type="ECO:0000256" key="11">
    <source>
        <dbReference type="ARBA" id="ARBA00022982"/>
    </source>
</evidence>
<feature type="transmembrane region" description="Helical" evidence="19">
    <location>
        <begin position="141"/>
        <end position="162"/>
    </location>
</feature>
<dbReference type="AlphaFoldDB" id="A0A7L8HYX3"/>
<dbReference type="InterPro" id="IPR005798">
    <property type="entry name" value="Cyt_b/b6_C"/>
</dbReference>
<dbReference type="PANTHER" id="PTHR19271">
    <property type="entry name" value="CYTOCHROME B"/>
    <property type="match status" value="1"/>
</dbReference>
<evidence type="ECO:0000256" key="13">
    <source>
        <dbReference type="ARBA" id="ARBA00023004"/>
    </source>
</evidence>
<dbReference type="PROSITE" id="PS51002">
    <property type="entry name" value="CYTB_NTER"/>
    <property type="match status" value="1"/>
</dbReference>
<dbReference type="Gene3D" id="1.20.810.10">
    <property type="entry name" value="Cytochrome Bc1 Complex, Chain C"/>
    <property type="match status" value="1"/>
</dbReference>
<feature type="binding site" description="axial binding residue" evidence="18">
    <location>
        <position position="192"/>
    </location>
    <ligand>
        <name>heme b</name>
        <dbReference type="ChEBI" id="CHEBI:60344"/>
        <label>b566</label>
    </ligand>
    <ligandPart>
        <name>Fe</name>
        <dbReference type="ChEBI" id="CHEBI:18248"/>
    </ligandPart>
</feature>
<evidence type="ECO:0000256" key="15">
    <source>
        <dbReference type="ARBA" id="ARBA00023128"/>
    </source>
</evidence>
<feature type="transmembrane region" description="Helical" evidence="19">
    <location>
        <begin position="70"/>
        <end position="94"/>
    </location>
</feature>